<feature type="compositionally biased region" description="Basic and acidic residues" evidence="4">
    <location>
        <begin position="13"/>
        <end position="23"/>
    </location>
</feature>
<dbReference type="GO" id="GO:0005737">
    <property type="term" value="C:cytoplasm"/>
    <property type="evidence" value="ECO:0007669"/>
    <property type="project" value="TreeGrafter"/>
</dbReference>
<dbReference type="SUPFAM" id="SSF54277">
    <property type="entry name" value="CAD &amp; PB1 domains"/>
    <property type="match status" value="1"/>
</dbReference>
<dbReference type="Gene3D" id="3.30.1520.10">
    <property type="entry name" value="Phox-like domain"/>
    <property type="match status" value="1"/>
</dbReference>
<dbReference type="PANTHER" id="PTHR15706">
    <property type="entry name" value="SH3 MULTIPLE DOMAIN"/>
    <property type="match status" value="1"/>
</dbReference>
<evidence type="ECO:0000259" key="6">
    <source>
        <dbReference type="PROSITE" id="PS50195"/>
    </source>
</evidence>
<dbReference type="PANTHER" id="PTHR15706:SF2">
    <property type="entry name" value="SH3 AND PX DOMAIN-CONTAINING PROTEIN 2A"/>
    <property type="match status" value="1"/>
</dbReference>
<organism evidence="7 8">
    <name type="scientific">Boothiomyces macroporosus</name>
    <dbReference type="NCBI Taxonomy" id="261099"/>
    <lineage>
        <taxon>Eukaryota</taxon>
        <taxon>Fungi</taxon>
        <taxon>Fungi incertae sedis</taxon>
        <taxon>Chytridiomycota</taxon>
        <taxon>Chytridiomycota incertae sedis</taxon>
        <taxon>Chytridiomycetes</taxon>
        <taxon>Rhizophydiales</taxon>
        <taxon>Terramycetaceae</taxon>
        <taxon>Boothiomyces</taxon>
    </lineage>
</organism>
<protein>
    <submittedName>
        <fullName evidence="7">Bud emergence protein 1</fullName>
    </submittedName>
</protein>
<dbReference type="GO" id="GO:0035091">
    <property type="term" value="F:phosphatidylinositol binding"/>
    <property type="evidence" value="ECO:0007669"/>
    <property type="project" value="InterPro"/>
</dbReference>
<comment type="caution">
    <text evidence="7">The sequence shown here is derived from an EMBL/GenBank/DDBJ whole genome shotgun (WGS) entry which is preliminary data.</text>
</comment>
<dbReference type="Pfam" id="PF00787">
    <property type="entry name" value="PX"/>
    <property type="match status" value="1"/>
</dbReference>
<sequence length="523" mass="61947">MNPYYSVVPVNPRDNDYRQERSDQYYQANSQPSNPPRKSKSRRPPVEIQPRGSSNPKQIFNLPPKKIIKASKSFQATKTGELTFEKGDFFYVIQERPELEVYEVTNPILQLRGLVPMSHFQNVNRNAAEEQYQNQQNGYENEKYQDYPEDARYEDRYENDRYGERYEEPRYEDSRYDDRYADESRYEDDSRYRKDSKYQTYQSDARYQDEFDFYEKEQENYEKNGKYDDYDKYDKYSDRYSEVPWAEPKSAYSDTKLPYNQKNSYEPKSPYGEKKSPFAEPKSPYGESKVPFKESNKNSYQQNDYKPYVESATVQYCEQGADKKWVFTVHVKYSDDSLNILKRNYDDFWALQVTLISRFPVEAGRGGEPRSIPFLAPPQGQMTPQQAQQCRFDLHRYLSELVIIPEHVLDSEHVSKFFLVRPGDLNSSAIDPIDVADTLMDLLEDYQHDTSITIKLVLGQEIIAWKEPKGFTYDDLIIESENRLGFSFESLYYYDEVENMIPLYGDDDLALLLSLKKLKFYVK</sequence>
<dbReference type="AlphaFoldDB" id="A0AAD5UEN6"/>
<evidence type="ECO:0000256" key="4">
    <source>
        <dbReference type="SAM" id="MobiDB-lite"/>
    </source>
</evidence>
<dbReference type="Pfam" id="PF07653">
    <property type="entry name" value="SH3_2"/>
    <property type="match status" value="1"/>
</dbReference>
<dbReference type="InterPro" id="IPR001452">
    <property type="entry name" value="SH3_domain"/>
</dbReference>
<evidence type="ECO:0000313" key="8">
    <source>
        <dbReference type="Proteomes" id="UP001210925"/>
    </source>
</evidence>
<evidence type="ECO:0000256" key="1">
    <source>
        <dbReference type="ARBA" id="ARBA00022443"/>
    </source>
</evidence>
<reference evidence="7" key="1">
    <citation type="submission" date="2020-05" db="EMBL/GenBank/DDBJ databases">
        <title>Phylogenomic resolution of chytrid fungi.</title>
        <authorList>
            <person name="Stajich J.E."/>
            <person name="Amses K."/>
            <person name="Simmons R."/>
            <person name="Seto K."/>
            <person name="Myers J."/>
            <person name="Bonds A."/>
            <person name="Quandt C.A."/>
            <person name="Barry K."/>
            <person name="Liu P."/>
            <person name="Grigoriev I."/>
            <person name="Longcore J.E."/>
            <person name="James T.Y."/>
        </authorList>
    </citation>
    <scope>NUCLEOTIDE SEQUENCE</scope>
    <source>
        <strain evidence="7">PLAUS21</strain>
    </source>
</reference>
<dbReference type="PROSITE" id="PS50002">
    <property type="entry name" value="SH3"/>
    <property type="match status" value="1"/>
</dbReference>
<dbReference type="InterPro" id="IPR051228">
    <property type="entry name" value="NADPH_Oxidase/PX-Domain"/>
</dbReference>
<feature type="domain" description="PX" evidence="6">
    <location>
        <begin position="305"/>
        <end position="425"/>
    </location>
</feature>
<evidence type="ECO:0000313" key="7">
    <source>
        <dbReference type="EMBL" id="KAJ3252592.1"/>
    </source>
</evidence>
<feature type="compositionally biased region" description="Basic and acidic residues" evidence="4">
    <location>
        <begin position="140"/>
        <end position="197"/>
    </location>
</feature>
<dbReference type="EMBL" id="JADGKB010000136">
    <property type="protein sequence ID" value="KAJ3252592.1"/>
    <property type="molecule type" value="Genomic_DNA"/>
</dbReference>
<gene>
    <name evidence="7" type="primary">BEM1_2</name>
    <name evidence="7" type="ORF">HK103_001391</name>
</gene>
<keyword evidence="8" id="KW-1185">Reference proteome</keyword>
<evidence type="ECO:0000259" key="5">
    <source>
        <dbReference type="PROSITE" id="PS50002"/>
    </source>
</evidence>
<dbReference type="PROSITE" id="PS50195">
    <property type="entry name" value="PX"/>
    <property type="match status" value="1"/>
</dbReference>
<feature type="domain" description="SH3" evidence="5">
    <location>
        <begin position="63"/>
        <end position="125"/>
    </location>
</feature>
<dbReference type="Gene3D" id="2.30.30.40">
    <property type="entry name" value="SH3 Domains"/>
    <property type="match status" value="1"/>
</dbReference>
<keyword evidence="1 3" id="KW-0728">SH3 domain</keyword>
<name>A0AAD5UEN6_9FUNG</name>
<dbReference type="InterPro" id="IPR036028">
    <property type="entry name" value="SH3-like_dom_sf"/>
</dbReference>
<feature type="region of interest" description="Disordered" evidence="4">
    <location>
        <begin position="252"/>
        <end position="300"/>
    </location>
</feature>
<feature type="region of interest" description="Disordered" evidence="4">
    <location>
        <begin position="1"/>
        <end position="60"/>
    </location>
</feature>
<accession>A0AAD5UEN6</accession>
<dbReference type="SUPFAM" id="SSF50044">
    <property type="entry name" value="SH3-domain"/>
    <property type="match status" value="1"/>
</dbReference>
<dbReference type="SMART" id="SM00312">
    <property type="entry name" value="PX"/>
    <property type="match status" value="1"/>
</dbReference>
<dbReference type="InterPro" id="IPR036871">
    <property type="entry name" value="PX_dom_sf"/>
</dbReference>
<evidence type="ECO:0000256" key="3">
    <source>
        <dbReference type="PROSITE-ProRule" id="PRU00192"/>
    </source>
</evidence>
<proteinExistence type="predicted"/>
<dbReference type="Proteomes" id="UP001210925">
    <property type="component" value="Unassembled WGS sequence"/>
</dbReference>
<evidence type="ECO:0000256" key="2">
    <source>
        <dbReference type="ARBA" id="ARBA00022737"/>
    </source>
</evidence>
<dbReference type="InterPro" id="IPR001683">
    <property type="entry name" value="PX_dom"/>
</dbReference>
<keyword evidence="2" id="KW-0677">Repeat</keyword>
<dbReference type="SUPFAM" id="SSF64268">
    <property type="entry name" value="PX domain"/>
    <property type="match status" value="1"/>
</dbReference>
<feature type="region of interest" description="Disordered" evidence="4">
    <location>
        <begin position="135"/>
        <end position="204"/>
    </location>
</feature>